<organism evidence="2 3">
    <name type="scientific">Olpidium bornovanus</name>
    <dbReference type="NCBI Taxonomy" id="278681"/>
    <lineage>
        <taxon>Eukaryota</taxon>
        <taxon>Fungi</taxon>
        <taxon>Fungi incertae sedis</taxon>
        <taxon>Olpidiomycota</taxon>
        <taxon>Olpidiomycotina</taxon>
        <taxon>Olpidiomycetes</taxon>
        <taxon>Olpidiales</taxon>
        <taxon>Olpidiaceae</taxon>
        <taxon>Olpidium</taxon>
    </lineage>
</organism>
<dbReference type="Proteomes" id="UP000673691">
    <property type="component" value="Unassembled WGS sequence"/>
</dbReference>
<gene>
    <name evidence="2" type="ORF">BJ554DRAFT_1880</name>
</gene>
<comment type="caution">
    <text evidence="2">The sequence shown here is derived from an EMBL/GenBank/DDBJ whole genome shotgun (WGS) entry which is preliminary data.</text>
</comment>
<dbReference type="Pfam" id="PF08561">
    <property type="entry name" value="Ribosomal_L37"/>
    <property type="match status" value="1"/>
</dbReference>
<sequence>MFPAIPYPPPKGARVAPVVSSLPAGPEKSQAPRPTHPALDAMLSVSSSTLSRASRPLLQLFAGRRPPRAVPSRTASSEPALAVAEDEEPAFSPESRDQPDLPENRPSIAPAGTVLTGLNYIAGEKEYVAREDDKYPKWLWTLEGERASKAAQADPTKRNFYQINRKRDIVFRLKEQKK</sequence>
<dbReference type="EMBL" id="JAEFCI010009160">
    <property type="protein sequence ID" value="KAG5457991.1"/>
    <property type="molecule type" value="Genomic_DNA"/>
</dbReference>
<evidence type="ECO:0008006" key="4">
    <source>
        <dbReference type="Google" id="ProtNLM"/>
    </source>
</evidence>
<feature type="region of interest" description="Disordered" evidence="1">
    <location>
        <begin position="60"/>
        <end position="111"/>
    </location>
</feature>
<protein>
    <recommendedName>
        <fullName evidence="4">Ribosomal protein L37</fullName>
    </recommendedName>
</protein>
<feature type="region of interest" description="Disordered" evidence="1">
    <location>
        <begin position="1"/>
        <end position="39"/>
    </location>
</feature>
<feature type="compositionally biased region" description="Basic and acidic residues" evidence="1">
    <location>
        <begin position="94"/>
        <end position="103"/>
    </location>
</feature>
<name>A0A8H7ZR21_9FUNG</name>
<keyword evidence="3" id="KW-1185">Reference proteome</keyword>
<evidence type="ECO:0000256" key="1">
    <source>
        <dbReference type="SAM" id="MobiDB-lite"/>
    </source>
</evidence>
<feature type="compositionally biased region" description="Pro residues" evidence="1">
    <location>
        <begin position="1"/>
        <end position="11"/>
    </location>
</feature>
<dbReference type="AlphaFoldDB" id="A0A8H7ZR21"/>
<dbReference type="InterPro" id="IPR013870">
    <property type="entry name" value="Ribosomal_mL54"/>
</dbReference>
<evidence type="ECO:0000313" key="2">
    <source>
        <dbReference type="EMBL" id="KAG5457991.1"/>
    </source>
</evidence>
<accession>A0A8H7ZR21</accession>
<proteinExistence type="predicted"/>
<dbReference type="OrthoDB" id="10252718at2759"/>
<reference evidence="2 3" key="1">
    <citation type="journal article" name="Sci. Rep.">
        <title>Genome-scale phylogenetic analyses confirm Olpidium as the closest living zoosporic fungus to the non-flagellated, terrestrial fungi.</title>
        <authorList>
            <person name="Chang Y."/>
            <person name="Rochon D."/>
            <person name="Sekimoto S."/>
            <person name="Wang Y."/>
            <person name="Chovatia M."/>
            <person name="Sandor L."/>
            <person name="Salamov A."/>
            <person name="Grigoriev I.V."/>
            <person name="Stajich J.E."/>
            <person name="Spatafora J.W."/>
        </authorList>
    </citation>
    <scope>NUCLEOTIDE SEQUENCE [LARGE SCALE GENOMIC DNA]</scope>
    <source>
        <strain evidence="2">S191</strain>
    </source>
</reference>
<evidence type="ECO:0000313" key="3">
    <source>
        <dbReference type="Proteomes" id="UP000673691"/>
    </source>
</evidence>